<dbReference type="InterPro" id="IPR046341">
    <property type="entry name" value="SET_dom_sf"/>
</dbReference>
<dbReference type="InterPro" id="IPR050600">
    <property type="entry name" value="SETD3_SETD6_MTase"/>
</dbReference>
<name>A0A812NTH0_9DINO</name>
<proteinExistence type="predicted"/>
<dbReference type="Gene3D" id="3.90.1410.10">
    <property type="entry name" value="set domain protein methyltransferase, domain 1"/>
    <property type="match status" value="1"/>
</dbReference>
<sequence length="311" mass="34527">MHPEGGEEEETWSDFLFWAESHGALGLEQVKIAHVAKEHGPVRGLVAASEVTSPIILPRALLLMANSETELAVELALEKHRMLSGLDSFWSPWIRLLPQKADLQQYHIAYASQEVLDAFAELPVVARTRAWHRSLAQRWDAEAQSWQQQRAAEMGLGELTYDDFLWASTVVKTRVYLPPPMYCFMPLADMMNTEPNPNMDVYDSLETDASNGTEYYGILVRDDCHVCAGQELTQAYRPVDNSERLFRGGFILENNPVPVTRLPAESCKAMMAAGVSSASPLVTSLRRLAAEHAVAPQADSRLAETGEGAET</sequence>
<dbReference type="OrthoDB" id="441812at2759"/>
<comment type="caution">
    <text evidence="1">The sequence shown here is derived from an EMBL/GenBank/DDBJ whole genome shotgun (WGS) entry which is preliminary data.</text>
</comment>
<dbReference type="AlphaFoldDB" id="A0A812NTH0"/>
<dbReference type="EMBL" id="CAJNDS010002081">
    <property type="protein sequence ID" value="CAE7313683.1"/>
    <property type="molecule type" value="Genomic_DNA"/>
</dbReference>
<dbReference type="CDD" id="cd10527">
    <property type="entry name" value="SET_LSMT"/>
    <property type="match status" value="1"/>
</dbReference>
<dbReference type="Proteomes" id="UP000604046">
    <property type="component" value="Unassembled WGS sequence"/>
</dbReference>
<gene>
    <name evidence="1" type="primary">SETD3</name>
    <name evidence="1" type="ORF">SNAT2548_LOCUS16465</name>
</gene>
<reference evidence="1" key="1">
    <citation type="submission" date="2021-02" db="EMBL/GenBank/DDBJ databases">
        <authorList>
            <person name="Dougan E. K."/>
            <person name="Rhodes N."/>
            <person name="Thang M."/>
            <person name="Chan C."/>
        </authorList>
    </citation>
    <scope>NUCLEOTIDE SEQUENCE</scope>
</reference>
<accession>A0A812NTH0</accession>
<dbReference type="PANTHER" id="PTHR13271">
    <property type="entry name" value="UNCHARACTERIZED PUTATIVE METHYLTRANSFERASE"/>
    <property type="match status" value="1"/>
</dbReference>
<organism evidence="1 2">
    <name type="scientific">Symbiodinium natans</name>
    <dbReference type="NCBI Taxonomy" id="878477"/>
    <lineage>
        <taxon>Eukaryota</taxon>
        <taxon>Sar</taxon>
        <taxon>Alveolata</taxon>
        <taxon>Dinophyceae</taxon>
        <taxon>Suessiales</taxon>
        <taxon>Symbiodiniaceae</taxon>
        <taxon>Symbiodinium</taxon>
    </lineage>
</organism>
<keyword evidence="2" id="KW-1185">Reference proteome</keyword>
<dbReference type="SUPFAM" id="SSF82199">
    <property type="entry name" value="SET domain"/>
    <property type="match status" value="1"/>
</dbReference>
<protein>
    <submittedName>
        <fullName evidence="1">SETD3 protein</fullName>
    </submittedName>
</protein>
<evidence type="ECO:0000313" key="2">
    <source>
        <dbReference type="Proteomes" id="UP000604046"/>
    </source>
</evidence>
<evidence type="ECO:0000313" key="1">
    <source>
        <dbReference type="EMBL" id="CAE7313683.1"/>
    </source>
</evidence>
<dbReference type="GO" id="GO:0016279">
    <property type="term" value="F:protein-lysine N-methyltransferase activity"/>
    <property type="evidence" value="ECO:0007669"/>
    <property type="project" value="TreeGrafter"/>
</dbReference>